<dbReference type="Proteomes" id="UP000824120">
    <property type="component" value="Chromosome 8"/>
</dbReference>
<gene>
    <name evidence="1" type="ORF">H5410_040280</name>
</gene>
<dbReference type="AlphaFoldDB" id="A0A9J5XS16"/>
<evidence type="ECO:0000313" key="2">
    <source>
        <dbReference type="Proteomes" id="UP000824120"/>
    </source>
</evidence>
<reference evidence="1 2" key="1">
    <citation type="submission" date="2020-09" db="EMBL/GenBank/DDBJ databases">
        <title>De no assembly of potato wild relative species, Solanum commersonii.</title>
        <authorList>
            <person name="Cho K."/>
        </authorList>
    </citation>
    <scope>NUCLEOTIDE SEQUENCE [LARGE SCALE GENOMIC DNA]</scope>
    <source>
        <strain evidence="1">LZ3.2</strain>
        <tissue evidence="1">Leaf</tissue>
    </source>
</reference>
<accession>A0A9J5XS16</accession>
<proteinExistence type="predicted"/>
<dbReference type="EMBL" id="JACXVP010000008">
    <property type="protein sequence ID" value="KAG5589766.1"/>
    <property type="molecule type" value="Genomic_DNA"/>
</dbReference>
<keyword evidence="2" id="KW-1185">Reference proteome</keyword>
<evidence type="ECO:0000313" key="1">
    <source>
        <dbReference type="EMBL" id="KAG5589766.1"/>
    </source>
</evidence>
<organism evidence="1 2">
    <name type="scientific">Solanum commersonii</name>
    <name type="common">Commerson's wild potato</name>
    <name type="synonym">Commerson's nightshade</name>
    <dbReference type="NCBI Taxonomy" id="4109"/>
    <lineage>
        <taxon>Eukaryota</taxon>
        <taxon>Viridiplantae</taxon>
        <taxon>Streptophyta</taxon>
        <taxon>Embryophyta</taxon>
        <taxon>Tracheophyta</taxon>
        <taxon>Spermatophyta</taxon>
        <taxon>Magnoliopsida</taxon>
        <taxon>eudicotyledons</taxon>
        <taxon>Gunneridae</taxon>
        <taxon>Pentapetalae</taxon>
        <taxon>asterids</taxon>
        <taxon>lamiids</taxon>
        <taxon>Solanales</taxon>
        <taxon>Solanaceae</taxon>
        <taxon>Solanoideae</taxon>
        <taxon>Solaneae</taxon>
        <taxon>Solanum</taxon>
    </lineage>
</organism>
<protein>
    <submittedName>
        <fullName evidence="1">Uncharacterized protein</fullName>
    </submittedName>
</protein>
<sequence length="59" mass="6721">MLGFHLNQSFLLVWLVIFLNITPISKPKLLWESLDLCCGDCYLCVFNLLTLVSVIFCGI</sequence>
<name>A0A9J5XS16_SOLCO</name>
<comment type="caution">
    <text evidence="1">The sequence shown here is derived from an EMBL/GenBank/DDBJ whole genome shotgun (WGS) entry which is preliminary data.</text>
</comment>